<keyword evidence="4" id="KW-1185">Reference proteome</keyword>
<dbReference type="InterPro" id="IPR001254">
    <property type="entry name" value="Trypsin_dom"/>
</dbReference>
<evidence type="ECO:0000313" key="5">
    <source>
        <dbReference type="WBParaSite" id="TMUE_1000003266.1"/>
    </source>
</evidence>
<dbReference type="WBParaSite" id="TMUE_1000003266.1">
    <property type="protein sequence ID" value="TMUE_1000003266.1"/>
    <property type="gene ID" value="WBGene00289562"/>
</dbReference>
<dbReference type="Pfam" id="PF00089">
    <property type="entry name" value="Trypsin"/>
    <property type="match status" value="1"/>
</dbReference>
<dbReference type="STRING" id="70415.A0A5S6Q7H9"/>
<sequence>MLQLLAVAHSSAFLYVPEPFSNCGLAHIEEGYEEPAMTGLPKALPWSVTISCKCRSEELHPIIVQCHGNLIETEPGTGRSDVILTTASCLQRHTSCRQCKVIQQAPKRAIPISIVLPNLEYQTNHLSNNVALLFTATYIKFNNASSPVCLNDDKDEGKAKERCVVTSTGNGLGAYPAYIKAVANYSEHRCNTSTTAACTEISLQPPSDYIREGLTMLCQRNNRWVLHAIGDGQWSNNRTMLANVADSKHWINTKIKYIRSNLPEIRTPRKLATRIRTSSHRNSTRVQVKDNCC</sequence>
<dbReference type="Proteomes" id="UP000046395">
    <property type="component" value="Unassembled WGS sequence"/>
</dbReference>
<feature type="domain" description="Peptidase S1" evidence="3">
    <location>
        <begin position="80"/>
        <end position="200"/>
    </location>
</feature>
<dbReference type="InterPro" id="IPR009003">
    <property type="entry name" value="Peptidase_S1_PA"/>
</dbReference>
<protein>
    <submittedName>
        <fullName evidence="5">Peptidase S1 domain-containing protein</fullName>
    </submittedName>
</protein>
<comment type="similarity">
    <text evidence="2">Belongs to the peptidase S1 family. CLIP subfamily.</text>
</comment>
<dbReference type="GO" id="GO:0004252">
    <property type="term" value="F:serine-type endopeptidase activity"/>
    <property type="evidence" value="ECO:0007669"/>
    <property type="project" value="InterPro"/>
</dbReference>
<name>A0A5S6Q7H9_TRIMR</name>
<dbReference type="GO" id="GO:0006508">
    <property type="term" value="P:proteolysis"/>
    <property type="evidence" value="ECO:0007669"/>
    <property type="project" value="InterPro"/>
</dbReference>
<reference evidence="5" key="1">
    <citation type="submission" date="2019-12" db="UniProtKB">
        <authorList>
            <consortium name="WormBaseParasite"/>
        </authorList>
    </citation>
    <scope>IDENTIFICATION</scope>
</reference>
<evidence type="ECO:0000313" key="4">
    <source>
        <dbReference type="Proteomes" id="UP000046395"/>
    </source>
</evidence>
<dbReference type="InterPro" id="IPR051487">
    <property type="entry name" value="Ser/Thr_Proteases_Immune/Dev"/>
</dbReference>
<dbReference type="Gene3D" id="2.40.10.10">
    <property type="entry name" value="Trypsin-like serine proteases"/>
    <property type="match status" value="1"/>
</dbReference>
<evidence type="ECO:0000256" key="1">
    <source>
        <dbReference type="ARBA" id="ARBA00023157"/>
    </source>
</evidence>
<proteinExistence type="inferred from homology"/>
<dbReference type="AlphaFoldDB" id="A0A5S6Q7H9"/>
<dbReference type="SUPFAM" id="SSF50494">
    <property type="entry name" value="Trypsin-like serine proteases"/>
    <property type="match status" value="1"/>
</dbReference>
<organism evidence="4 5">
    <name type="scientific">Trichuris muris</name>
    <name type="common">Mouse whipworm</name>
    <dbReference type="NCBI Taxonomy" id="70415"/>
    <lineage>
        <taxon>Eukaryota</taxon>
        <taxon>Metazoa</taxon>
        <taxon>Ecdysozoa</taxon>
        <taxon>Nematoda</taxon>
        <taxon>Enoplea</taxon>
        <taxon>Dorylaimia</taxon>
        <taxon>Trichinellida</taxon>
        <taxon>Trichuridae</taxon>
        <taxon>Trichuris</taxon>
    </lineage>
</organism>
<evidence type="ECO:0000256" key="2">
    <source>
        <dbReference type="ARBA" id="ARBA00024195"/>
    </source>
</evidence>
<dbReference type="InterPro" id="IPR043504">
    <property type="entry name" value="Peptidase_S1_PA_chymotrypsin"/>
</dbReference>
<dbReference type="PANTHER" id="PTHR24256">
    <property type="entry name" value="TRYPTASE-RELATED"/>
    <property type="match status" value="1"/>
</dbReference>
<accession>A0A5S6Q7H9</accession>
<evidence type="ECO:0000259" key="3">
    <source>
        <dbReference type="Pfam" id="PF00089"/>
    </source>
</evidence>
<keyword evidence="1" id="KW-1015">Disulfide bond</keyword>